<dbReference type="RefSeq" id="WP_131740742.1">
    <property type="nucleotide sequence ID" value="NZ_CAAAHP010000010.1"/>
</dbReference>
<dbReference type="AlphaFoldDB" id="A0A378KCK6"/>
<evidence type="ECO:0000313" key="2">
    <source>
        <dbReference type="EMBL" id="STX81355.1"/>
    </source>
</evidence>
<evidence type="ECO:0000313" key="3">
    <source>
        <dbReference type="Proteomes" id="UP000254794"/>
    </source>
</evidence>
<gene>
    <name evidence="2" type="ORF">NCTC13316_03224</name>
</gene>
<keyword evidence="1" id="KW-0175">Coiled coil</keyword>
<dbReference type="OrthoDB" id="9937778at2"/>
<dbReference type="Proteomes" id="UP000254794">
    <property type="component" value="Unassembled WGS sequence"/>
</dbReference>
<organism evidence="2 3">
    <name type="scientific">Legionella busanensis</name>
    <dbReference type="NCBI Taxonomy" id="190655"/>
    <lineage>
        <taxon>Bacteria</taxon>
        <taxon>Pseudomonadati</taxon>
        <taxon>Pseudomonadota</taxon>
        <taxon>Gammaproteobacteria</taxon>
        <taxon>Legionellales</taxon>
        <taxon>Legionellaceae</taxon>
        <taxon>Legionella</taxon>
    </lineage>
</organism>
<reference evidence="2 3" key="1">
    <citation type="submission" date="2018-06" db="EMBL/GenBank/DDBJ databases">
        <authorList>
            <consortium name="Pathogen Informatics"/>
            <person name="Doyle S."/>
        </authorList>
    </citation>
    <scope>NUCLEOTIDE SEQUENCE [LARGE SCALE GENOMIC DNA]</scope>
    <source>
        <strain evidence="2 3">NCTC13316</strain>
    </source>
</reference>
<accession>A0A378KCK6</accession>
<sequence>MATINSMNFQPDNTGEAQINLRELTLNQWVNESLGEDPIEKYGLKDSTQVVSFLNTHKGKDLRAMIVKELIEIVKQEESLFNRIIEDKMLAEQLLAYLLFKLAYKESEQFKRLCETVQAQIDKLLNKDKNSKATEANISVELLIHLESLQSLQKEAQDITRTIEAEKHELTIVERQLEQMNTARSLFVQHHRDCEIIIDDLLAIDDHSIAFDPLSARNHLINVRNTMARVEVLPFSINQPRQDIMIAPVSVTERPRTFGSLKQEIHNTIDRLLDQGRLTNMGEENNIFGDSHHPVTIDNEGLKKLLKLSKYFLMENSKVGVNHYDSQIEIMRDSVNSRKNNIYSLESTLTNTLNKVEKKKREIDDYYNRTTRAQSNNSKLSQPPAFFASTISREVHKQYNSSYSPKGSKQ</sequence>
<name>A0A378KCK6_9GAMM</name>
<protein>
    <submittedName>
        <fullName evidence="2">Uncharacterized protein</fullName>
    </submittedName>
</protein>
<evidence type="ECO:0000256" key="1">
    <source>
        <dbReference type="SAM" id="Coils"/>
    </source>
</evidence>
<dbReference type="EMBL" id="UGOD01000003">
    <property type="protein sequence ID" value="STX81355.1"/>
    <property type="molecule type" value="Genomic_DNA"/>
</dbReference>
<keyword evidence="3" id="KW-1185">Reference proteome</keyword>
<feature type="coiled-coil region" evidence="1">
    <location>
        <begin position="107"/>
        <end position="183"/>
    </location>
</feature>
<proteinExistence type="predicted"/>